<dbReference type="InterPro" id="IPR036397">
    <property type="entry name" value="RNaseH_sf"/>
</dbReference>
<dbReference type="Proteomes" id="UP001519309">
    <property type="component" value="Unassembled WGS sequence"/>
</dbReference>
<dbReference type="InterPro" id="IPR038717">
    <property type="entry name" value="Tc1-like_DDE_dom"/>
</dbReference>
<keyword evidence="4" id="KW-1185">Reference proteome</keyword>
<feature type="region of interest" description="Disordered" evidence="1">
    <location>
        <begin position="320"/>
        <end position="340"/>
    </location>
</feature>
<dbReference type="Pfam" id="PF13358">
    <property type="entry name" value="DDE_3"/>
    <property type="match status" value="1"/>
</dbReference>
<evidence type="ECO:0000313" key="4">
    <source>
        <dbReference type="Proteomes" id="UP001519309"/>
    </source>
</evidence>
<organism evidence="3 4">
    <name type="scientific">Streptomyces griseochromogenes</name>
    <dbReference type="NCBI Taxonomy" id="68214"/>
    <lineage>
        <taxon>Bacteria</taxon>
        <taxon>Bacillati</taxon>
        <taxon>Actinomycetota</taxon>
        <taxon>Actinomycetes</taxon>
        <taxon>Kitasatosporales</taxon>
        <taxon>Streptomycetaceae</taxon>
        <taxon>Streptomyces</taxon>
    </lineage>
</organism>
<gene>
    <name evidence="3" type="ORF">J2Z21_009119</name>
</gene>
<proteinExistence type="predicted"/>
<evidence type="ECO:0000259" key="2">
    <source>
        <dbReference type="Pfam" id="PF13358"/>
    </source>
</evidence>
<protein>
    <recommendedName>
        <fullName evidence="2">Tc1-like transposase DDE domain-containing protein</fullName>
    </recommendedName>
</protein>
<reference evidence="3 4" key="1">
    <citation type="submission" date="2021-03" db="EMBL/GenBank/DDBJ databases">
        <title>Genomic Encyclopedia of Type Strains, Phase IV (KMG-IV): sequencing the most valuable type-strain genomes for metagenomic binning, comparative biology and taxonomic classification.</title>
        <authorList>
            <person name="Goeker M."/>
        </authorList>
    </citation>
    <scope>NUCLEOTIDE SEQUENCE [LARGE SCALE GENOMIC DNA]</scope>
    <source>
        <strain evidence="3 4">DSM 40499</strain>
    </source>
</reference>
<name>A0ABS4M9K8_9ACTN</name>
<accession>A0ABS4M9K8</accession>
<feature type="region of interest" description="Disordered" evidence="1">
    <location>
        <begin position="160"/>
        <end position="197"/>
    </location>
</feature>
<feature type="region of interest" description="Disordered" evidence="1">
    <location>
        <begin position="231"/>
        <end position="264"/>
    </location>
</feature>
<evidence type="ECO:0000313" key="3">
    <source>
        <dbReference type="EMBL" id="MBP2056102.1"/>
    </source>
</evidence>
<dbReference type="EMBL" id="JAGGLP010000040">
    <property type="protein sequence ID" value="MBP2056102.1"/>
    <property type="molecule type" value="Genomic_DNA"/>
</dbReference>
<sequence>MGEGDLAIRGSTAAALDAYLVFEDEAGFSMTPPTARTWSHRGNTPIARVRGRSQRRMSIAALACYKTGERSRLIYRPIVHADHKAGGRRSFAWTDHRDLLVAAHQQLGRPIVLVWDNLNVHRDRRLHEFIDAHDWITVRYLPPYAPQLNPGRGRLVPPAKALPGQHRLHRPHPPDAHPATRPSPGPIPARPHRRMPRRHRAHFDDITPQTSVTGLVSQTITVIRPSCAEVQDAEQRPLSRPPVLRVPPSPGAVARPGGEPGMRARTGGCTVLGAWVRLVTLRRLSDGRSVLSGAPQGLDVGRRVGVSGMRRVSSVATQSPCQYGRGSAEGLSVPSGGGSESIRRLYTTLSWS</sequence>
<comment type="caution">
    <text evidence="3">The sequence shown here is derived from an EMBL/GenBank/DDBJ whole genome shotgun (WGS) entry which is preliminary data.</text>
</comment>
<feature type="domain" description="Tc1-like transposase DDE" evidence="2">
    <location>
        <begin position="20"/>
        <end position="150"/>
    </location>
</feature>
<evidence type="ECO:0000256" key="1">
    <source>
        <dbReference type="SAM" id="MobiDB-lite"/>
    </source>
</evidence>
<dbReference type="Gene3D" id="3.30.420.10">
    <property type="entry name" value="Ribonuclease H-like superfamily/Ribonuclease H"/>
    <property type="match status" value="1"/>
</dbReference>